<dbReference type="Proteomes" id="UP000095283">
    <property type="component" value="Unplaced"/>
</dbReference>
<name>A0A1I7X5T1_HETBA</name>
<protein>
    <submittedName>
        <fullName evidence="2">Peptidylprolyl isomerase</fullName>
    </submittedName>
</protein>
<reference evidence="2" key="1">
    <citation type="submission" date="2016-11" db="UniProtKB">
        <authorList>
            <consortium name="WormBaseParasite"/>
        </authorList>
    </citation>
    <scope>IDENTIFICATION</scope>
</reference>
<sequence length="36" mass="3974">MPPKKPTKAGVKEEVLKKEAKGGTSVKVRHILCEKQ</sequence>
<dbReference type="WBParaSite" id="Hba_12923">
    <property type="protein sequence ID" value="Hba_12923"/>
    <property type="gene ID" value="Hba_12923"/>
</dbReference>
<evidence type="ECO:0000313" key="2">
    <source>
        <dbReference type="WBParaSite" id="Hba_12923"/>
    </source>
</evidence>
<organism evidence="1 2">
    <name type="scientific">Heterorhabditis bacteriophora</name>
    <name type="common">Entomopathogenic nematode worm</name>
    <dbReference type="NCBI Taxonomy" id="37862"/>
    <lineage>
        <taxon>Eukaryota</taxon>
        <taxon>Metazoa</taxon>
        <taxon>Ecdysozoa</taxon>
        <taxon>Nematoda</taxon>
        <taxon>Chromadorea</taxon>
        <taxon>Rhabditida</taxon>
        <taxon>Rhabditina</taxon>
        <taxon>Rhabditomorpha</taxon>
        <taxon>Strongyloidea</taxon>
        <taxon>Heterorhabditidae</taxon>
        <taxon>Heterorhabditis</taxon>
    </lineage>
</organism>
<accession>A0A1I7X5T1</accession>
<keyword evidence="1" id="KW-1185">Reference proteome</keyword>
<evidence type="ECO:0000313" key="1">
    <source>
        <dbReference type="Proteomes" id="UP000095283"/>
    </source>
</evidence>
<proteinExistence type="predicted"/>
<dbReference type="AlphaFoldDB" id="A0A1I7X5T1"/>